<protein>
    <recommendedName>
        <fullName evidence="2">Cell division protein ZapA</fullName>
    </recommendedName>
    <alternativeName>
        <fullName evidence="9">Z ring-associated protein ZapA</fullName>
    </alternativeName>
</protein>
<comment type="function">
    <text evidence="7">Activator of cell division through the inhibition of FtsZ GTPase activity, therefore promoting FtsZ assembly into bundles of protofilaments necessary for the formation of the division Z ring. It is recruited early at mid-cell but it is not essential for cell division.</text>
</comment>
<evidence type="ECO:0000256" key="3">
    <source>
        <dbReference type="ARBA" id="ARBA00022490"/>
    </source>
</evidence>
<evidence type="ECO:0000313" key="10">
    <source>
        <dbReference type="EMBL" id="SVC85245.1"/>
    </source>
</evidence>
<evidence type="ECO:0000256" key="5">
    <source>
        <dbReference type="ARBA" id="ARBA00023210"/>
    </source>
</evidence>
<dbReference type="GO" id="GO:0000917">
    <property type="term" value="P:division septum assembly"/>
    <property type="evidence" value="ECO:0007669"/>
    <property type="project" value="UniProtKB-KW"/>
</dbReference>
<reference evidence="10" key="1">
    <citation type="submission" date="2018-05" db="EMBL/GenBank/DDBJ databases">
        <authorList>
            <person name="Lanie J.A."/>
            <person name="Ng W.-L."/>
            <person name="Kazmierczak K.M."/>
            <person name="Andrzejewski T.M."/>
            <person name="Davidsen T.M."/>
            <person name="Wayne K.J."/>
            <person name="Tettelin H."/>
            <person name="Glass J.I."/>
            <person name="Rusch D."/>
            <person name="Podicherti R."/>
            <person name="Tsui H.-C.T."/>
            <person name="Winkler M.E."/>
        </authorList>
    </citation>
    <scope>NUCLEOTIDE SEQUENCE</scope>
</reference>
<keyword evidence="4" id="KW-0132">Cell division</keyword>
<keyword evidence="3" id="KW-0963">Cytoplasm</keyword>
<keyword evidence="5" id="KW-0717">Septation</keyword>
<dbReference type="GO" id="GO:0030428">
    <property type="term" value="C:cell septum"/>
    <property type="evidence" value="ECO:0007669"/>
    <property type="project" value="TreeGrafter"/>
</dbReference>
<dbReference type="SUPFAM" id="SSF102829">
    <property type="entry name" value="Cell division protein ZapA-like"/>
    <property type="match status" value="1"/>
</dbReference>
<dbReference type="InterPro" id="IPR007838">
    <property type="entry name" value="Cell_div_ZapA-like"/>
</dbReference>
<dbReference type="GO" id="GO:0005829">
    <property type="term" value="C:cytosol"/>
    <property type="evidence" value="ECO:0007669"/>
    <property type="project" value="TreeGrafter"/>
</dbReference>
<comment type="subcellular location">
    <subcellularLocation>
        <location evidence="1">Cytoplasm</location>
    </subcellularLocation>
</comment>
<dbReference type="GO" id="GO:0043093">
    <property type="term" value="P:FtsZ-dependent cytokinesis"/>
    <property type="evidence" value="ECO:0007669"/>
    <property type="project" value="TreeGrafter"/>
</dbReference>
<proteinExistence type="predicted"/>
<sequence>MSPDKPINVEIYKQSYQLRASEGRDAEYIQRAAAYLDQKMQQAAAEVGNRAPLDIAILAALNIAEEVLNARQQKETLLDQADAHIDSFTQLLSDADPPEDPPPNSKRF</sequence>
<dbReference type="InterPro" id="IPR042233">
    <property type="entry name" value="Cell_div_ZapA_N"/>
</dbReference>
<dbReference type="PANTHER" id="PTHR34981">
    <property type="entry name" value="CELL DIVISION PROTEIN ZAPA"/>
    <property type="match status" value="1"/>
</dbReference>
<gene>
    <name evidence="10" type="ORF">METZ01_LOCUS338099</name>
</gene>
<dbReference type="InterPro" id="IPR036192">
    <property type="entry name" value="Cell_div_ZapA-like_sf"/>
</dbReference>
<evidence type="ECO:0000256" key="1">
    <source>
        <dbReference type="ARBA" id="ARBA00004496"/>
    </source>
</evidence>
<accession>A0A382QK34</accession>
<dbReference type="AlphaFoldDB" id="A0A382QK34"/>
<evidence type="ECO:0000256" key="2">
    <source>
        <dbReference type="ARBA" id="ARBA00015195"/>
    </source>
</evidence>
<name>A0A382QK34_9ZZZZ</name>
<comment type="subunit">
    <text evidence="8">Homodimer. Interacts with FtsZ.</text>
</comment>
<evidence type="ECO:0000256" key="9">
    <source>
        <dbReference type="ARBA" id="ARBA00033158"/>
    </source>
</evidence>
<evidence type="ECO:0000256" key="8">
    <source>
        <dbReference type="ARBA" id="ARBA00026068"/>
    </source>
</evidence>
<keyword evidence="6" id="KW-0131">Cell cycle</keyword>
<dbReference type="GO" id="GO:0032153">
    <property type="term" value="C:cell division site"/>
    <property type="evidence" value="ECO:0007669"/>
    <property type="project" value="TreeGrafter"/>
</dbReference>
<dbReference type="Pfam" id="PF05164">
    <property type="entry name" value="ZapA"/>
    <property type="match status" value="1"/>
</dbReference>
<evidence type="ECO:0000256" key="7">
    <source>
        <dbReference type="ARBA" id="ARBA00024910"/>
    </source>
</evidence>
<organism evidence="10">
    <name type="scientific">marine metagenome</name>
    <dbReference type="NCBI Taxonomy" id="408172"/>
    <lineage>
        <taxon>unclassified sequences</taxon>
        <taxon>metagenomes</taxon>
        <taxon>ecological metagenomes</taxon>
    </lineage>
</organism>
<evidence type="ECO:0000256" key="6">
    <source>
        <dbReference type="ARBA" id="ARBA00023306"/>
    </source>
</evidence>
<dbReference type="Gene3D" id="1.20.5.50">
    <property type="match status" value="1"/>
</dbReference>
<evidence type="ECO:0000256" key="4">
    <source>
        <dbReference type="ARBA" id="ARBA00022618"/>
    </source>
</evidence>
<dbReference type="GO" id="GO:0000921">
    <property type="term" value="P:septin ring assembly"/>
    <property type="evidence" value="ECO:0007669"/>
    <property type="project" value="TreeGrafter"/>
</dbReference>
<dbReference type="PANTHER" id="PTHR34981:SF1">
    <property type="entry name" value="CELL DIVISION PROTEIN ZAPA"/>
    <property type="match status" value="1"/>
</dbReference>
<dbReference type="EMBL" id="UINC01114731">
    <property type="protein sequence ID" value="SVC85245.1"/>
    <property type="molecule type" value="Genomic_DNA"/>
</dbReference>
<dbReference type="Gene3D" id="3.30.160.880">
    <property type="entry name" value="Cell division protein ZapA protomer, N-terminal domain"/>
    <property type="match status" value="1"/>
</dbReference>